<accession>A0ABY9TL98</accession>
<evidence type="ECO:0000256" key="4">
    <source>
        <dbReference type="ARBA" id="ARBA00022989"/>
    </source>
</evidence>
<dbReference type="InterPro" id="IPR037272">
    <property type="entry name" value="SNS_sf"/>
</dbReference>
<reference evidence="9" key="1">
    <citation type="submission" date="2023-09" db="EMBL/GenBank/DDBJ databases">
        <authorList>
            <person name="Li S."/>
            <person name="Li X."/>
            <person name="Zhang C."/>
            <person name="Zhao Z."/>
        </authorList>
    </citation>
    <scope>NUCLEOTIDE SEQUENCE [LARGE SCALE GENOMIC DNA]</scope>
    <source>
        <strain evidence="9">SQ345</strain>
    </source>
</reference>
<dbReference type="Gene3D" id="1.20.1740.10">
    <property type="entry name" value="Amino acid/polyamine transporter I"/>
    <property type="match status" value="1"/>
</dbReference>
<feature type="transmembrane region" description="Helical" evidence="7">
    <location>
        <begin position="391"/>
        <end position="415"/>
    </location>
</feature>
<dbReference type="Pfam" id="PF00209">
    <property type="entry name" value="SNF"/>
    <property type="match status" value="2"/>
</dbReference>
<evidence type="ECO:0000256" key="6">
    <source>
        <dbReference type="RuleBase" id="RU003732"/>
    </source>
</evidence>
<gene>
    <name evidence="8" type="ORF">RI845_05005</name>
</gene>
<dbReference type="InterPro" id="IPR047218">
    <property type="entry name" value="YocR/YhdH-like"/>
</dbReference>
<dbReference type="InterPro" id="IPR000175">
    <property type="entry name" value="Na/ntran_symport"/>
</dbReference>
<evidence type="ECO:0000256" key="1">
    <source>
        <dbReference type="ARBA" id="ARBA00004141"/>
    </source>
</evidence>
<keyword evidence="2 6" id="KW-0813">Transport</keyword>
<feature type="transmembrane region" description="Helical" evidence="7">
    <location>
        <begin position="224"/>
        <end position="247"/>
    </location>
</feature>
<evidence type="ECO:0000256" key="2">
    <source>
        <dbReference type="ARBA" id="ARBA00022448"/>
    </source>
</evidence>
<keyword evidence="3 6" id="KW-0812">Transmembrane</keyword>
<dbReference type="PANTHER" id="PTHR42948">
    <property type="entry name" value="TRANSPORTER"/>
    <property type="match status" value="1"/>
</dbReference>
<dbReference type="PROSITE" id="PS50267">
    <property type="entry name" value="NA_NEUROTRAN_SYMP_3"/>
    <property type="match status" value="1"/>
</dbReference>
<dbReference type="PANTHER" id="PTHR42948:SF1">
    <property type="entry name" value="TRANSPORTER"/>
    <property type="match status" value="1"/>
</dbReference>
<keyword evidence="9" id="KW-1185">Reference proteome</keyword>
<comment type="similarity">
    <text evidence="6">Belongs to the sodium:neurotransmitter symporter (SNF) (TC 2.A.22) family.</text>
</comment>
<feature type="transmembrane region" description="Helical" evidence="7">
    <location>
        <begin position="259"/>
        <end position="283"/>
    </location>
</feature>
<feature type="transmembrane region" description="Helical" evidence="7">
    <location>
        <begin position="347"/>
        <end position="371"/>
    </location>
</feature>
<evidence type="ECO:0000256" key="3">
    <source>
        <dbReference type="ARBA" id="ARBA00022692"/>
    </source>
</evidence>
<dbReference type="RefSeq" id="WP_348388649.1">
    <property type="nucleotide sequence ID" value="NZ_CP134146.1"/>
</dbReference>
<name>A0ABY9TL98_9GAMM</name>
<feature type="transmembrane region" description="Helical" evidence="7">
    <location>
        <begin position="43"/>
        <end position="64"/>
    </location>
</feature>
<dbReference type="CDD" id="cd10336">
    <property type="entry name" value="SLC6sbd_Tyt1-Like"/>
    <property type="match status" value="1"/>
</dbReference>
<feature type="transmembrane region" description="Helical" evidence="7">
    <location>
        <begin position="310"/>
        <end position="335"/>
    </location>
</feature>
<dbReference type="PROSITE" id="PS00610">
    <property type="entry name" value="NA_NEUROTRAN_SYMP_1"/>
    <property type="match status" value="1"/>
</dbReference>
<feature type="transmembrane region" description="Helical" evidence="7">
    <location>
        <begin position="95"/>
        <end position="119"/>
    </location>
</feature>
<dbReference type="NCBIfam" id="NF037979">
    <property type="entry name" value="Na_transp"/>
    <property type="match status" value="1"/>
</dbReference>
<protein>
    <recommendedName>
        <fullName evidence="6">Transporter</fullName>
    </recommendedName>
</protein>
<comment type="subcellular location">
    <subcellularLocation>
        <location evidence="1">Membrane</location>
        <topology evidence="1">Multi-pass membrane protein</topology>
    </subcellularLocation>
</comment>
<feature type="transmembrane region" description="Helical" evidence="7">
    <location>
        <begin position="436"/>
        <end position="455"/>
    </location>
</feature>
<feature type="transmembrane region" description="Helical" evidence="7">
    <location>
        <begin position="183"/>
        <end position="204"/>
    </location>
</feature>
<dbReference type="Proteomes" id="UP001248581">
    <property type="component" value="Chromosome"/>
</dbReference>
<keyword evidence="6" id="KW-0769">Symport</keyword>
<dbReference type="SUPFAM" id="SSF161070">
    <property type="entry name" value="SNF-like"/>
    <property type="match status" value="1"/>
</dbReference>
<evidence type="ECO:0000313" key="9">
    <source>
        <dbReference type="Proteomes" id="UP001248581"/>
    </source>
</evidence>
<organism evidence="8 9">
    <name type="scientific">Thalassotalea nanhaiensis</name>
    <dbReference type="NCBI Taxonomy" id="3065648"/>
    <lineage>
        <taxon>Bacteria</taxon>
        <taxon>Pseudomonadati</taxon>
        <taxon>Pseudomonadota</taxon>
        <taxon>Gammaproteobacteria</taxon>
        <taxon>Alteromonadales</taxon>
        <taxon>Colwelliaceae</taxon>
        <taxon>Thalassotalea</taxon>
    </lineage>
</organism>
<evidence type="ECO:0000313" key="8">
    <source>
        <dbReference type="EMBL" id="WNC69507.1"/>
    </source>
</evidence>
<evidence type="ECO:0000256" key="7">
    <source>
        <dbReference type="SAM" id="Phobius"/>
    </source>
</evidence>
<keyword evidence="5 7" id="KW-0472">Membrane</keyword>
<evidence type="ECO:0000256" key="5">
    <source>
        <dbReference type="ARBA" id="ARBA00023136"/>
    </source>
</evidence>
<sequence>MSISATKAVTWSSKSSFLFATIGIAVGLGNIWRFPYVVGTNGGAAFVLVYILTLLCFAAPIMIAELMIGRQGQKDPFSSIKELSEKNSASKSWQIIGWLSLLIPFIALSYYSVVAGWTVDYTWQSLLNRFDGIDNAGSKQYFQSLAGSPTHSVALFIGFIAFTMFIISKGLKDGLEKSVKLLMPMLFIILVFLVIYAAIAGDFAKGFAYLFSPDLSKINADVVLAAMGQAFFSLGVGAGSVMAYGGYLSKDISIPKSVLTVAFADTLVALLAGLAIFPFVFAFDLTPSSGPGLIFETLPIAFGQLPGGQWVGLLFFFLLAGAALTTALSMLECLVRFLSDRYQFTRVKATCIAGSASAVLGLGAALSFNLLADFKPLGFIDFFSGKTLFDLMDYSVANIMIPFNALLIVLFCGWVMKKDVVQVEFAEQSSVWFKPWLTLIRFIAPVGVIAVLIIGL</sequence>
<keyword evidence="4 7" id="KW-1133">Transmembrane helix</keyword>
<feature type="transmembrane region" description="Helical" evidence="7">
    <location>
        <begin position="153"/>
        <end position="171"/>
    </location>
</feature>
<dbReference type="EMBL" id="CP134146">
    <property type="protein sequence ID" value="WNC69507.1"/>
    <property type="molecule type" value="Genomic_DNA"/>
</dbReference>
<proteinExistence type="inferred from homology"/>
<dbReference type="PRINTS" id="PR00176">
    <property type="entry name" value="NANEUSMPORT"/>
</dbReference>